<dbReference type="OrthoDB" id="1917735at2759"/>
<reference evidence="3" key="2">
    <citation type="submission" date="2011-05" db="EMBL/GenBank/DDBJ databases">
        <title>High quality assembly and annotation of grapevine genome.</title>
        <authorList>
            <person name="Vitulo N."/>
            <person name="Olivier J."/>
            <person name="Forcato C."/>
            <person name="Albiero A."/>
            <person name="D'Angelo M."/>
            <person name="Zimbello R."/>
            <person name="Schiavon R."/>
            <person name="Rigobello C."/>
            <person name="Policriti A."/>
            <person name="Clepet C."/>
            <person name="Casagrande A."/>
            <person name="Choisne N."/>
            <person name="Vezzi A."/>
            <person name="Hugueney P."/>
            <person name="Horner D."/>
            <person name="Mica E."/>
            <person name="Cattonaro F."/>
            <person name="Del Fabbro C."/>
            <person name="Alaux M."/>
            <person name="Di Gaspero G."/>
            <person name="Scalabrin S."/>
            <person name="Pesole G."/>
            <person name="Delledonne M."/>
            <person name="Pezzotti M."/>
            <person name="Pe E.M."/>
            <person name="Caboche M."/>
            <person name="Adam-Blondon A.-F."/>
            <person name="Weissenbach J."/>
            <person name="Quetier F."/>
            <person name="Wincker P."/>
            <person name="Morgante M."/>
            <person name="Valle G."/>
        </authorList>
    </citation>
    <scope>NUCLEOTIDE SEQUENCE</scope>
</reference>
<dbReference type="GO" id="GO:0010150">
    <property type="term" value="P:leaf senescence"/>
    <property type="evidence" value="ECO:0007669"/>
    <property type="project" value="UniProtKB-ARBA"/>
</dbReference>
<dbReference type="Proteomes" id="UP000288805">
    <property type="component" value="Unassembled WGS sequence"/>
</dbReference>
<dbReference type="InterPro" id="IPR007608">
    <property type="entry name" value="Senescence_reg_S40"/>
</dbReference>
<protein>
    <recommendedName>
        <fullName evidence="8">Senescence regulator S40</fullName>
    </recommendedName>
</protein>
<evidence type="ECO:0000313" key="5">
    <source>
        <dbReference type="EMBL" id="RVX08063.1"/>
    </source>
</evidence>
<dbReference type="Gramene" id="Vitis10g00150.t01">
    <property type="protein sequence ID" value="Vitis10g00150.t01.CDS"/>
    <property type="gene ID" value="Vitis10g00150"/>
</dbReference>
<name>A0A438EE95_VITVI</name>
<evidence type="ECO:0000313" key="6">
    <source>
        <dbReference type="Proteomes" id="UP000009183"/>
    </source>
</evidence>
<evidence type="ECO:0000313" key="4">
    <source>
        <dbReference type="EMBL" id="RVW45969.1"/>
    </source>
</evidence>
<dbReference type="PaxDb" id="29760-VIT_10s0116g01720.t01"/>
<dbReference type="KEGG" id="vvi:100854465"/>
<organism evidence="4 7">
    <name type="scientific">Vitis vinifera</name>
    <name type="common">Grape</name>
    <dbReference type="NCBI Taxonomy" id="29760"/>
    <lineage>
        <taxon>Eukaryota</taxon>
        <taxon>Viridiplantae</taxon>
        <taxon>Streptophyta</taxon>
        <taxon>Embryophyta</taxon>
        <taxon>Tracheophyta</taxon>
        <taxon>Spermatophyta</taxon>
        <taxon>Magnoliopsida</taxon>
        <taxon>eudicotyledons</taxon>
        <taxon>Gunneridae</taxon>
        <taxon>Pentapetalae</taxon>
        <taxon>rosids</taxon>
        <taxon>Vitales</taxon>
        <taxon>Vitaceae</taxon>
        <taxon>Viteae</taxon>
        <taxon>Vitis</taxon>
    </lineage>
</organism>
<dbReference type="PANTHER" id="PTHR33083:SF103">
    <property type="entry name" value="SENESCENCE REGULATOR"/>
    <property type="match status" value="1"/>
</dbReference>
<reference evidence="6" key="1">
    <citation type="journal article" date="2007" name="Nature">
        <title>The grapevine genome sequence suggests ancestral hexaploidization in major angiosperm phyla.</title>
        <authorList>
            <consortium name="The French-Italian Public Consortium for Grapevine Genome Characterization."/>
            <person name="Jaillon O."/>
            <person name="Aury J.-M."/>
            <person name="Noel B."/>
            <person name="Policriti A."/>
            <person name="Clepet C."/>
            <person name="Casagrande A."/>
            <person name="Choisne N."/>
            <person name="Aubourg S."/>
            <person name="Vitulo N."/>
            <person name="Jubin C."/>
            <person name="Vezzi A."/>
            <person name="Legeai F."/>
            <person name="Hugueney P."/>
            <person name="Dasilva C."/>
            <person name="Horner D."/>
            <person name="Mica E."/>
            <person name="Jublot D."/>
            <person name="Poulain J."/>
            <person name="Bruyere C."/>
            <person name="Billault A."/>
            <person name="Segurens B."/>
            <person name="Gouyvenoux M."/>
            <person name="Ugarte E."/>
            <person name="Cattonaro F."/>
            <person name="Anthouard V."/>
            <person name="Vico V."/>
            <person name="Del Fabbro C."/>
            <person name="Alaux M."/>
            <person name="Di Gaspero G."/>
            <person name="Dumas V."/>
            <person name="Felice N."/>
            <person name="Paillard S."/>
            <person name="Juman I."/>
            <person name="Moroldo M."/>
            <person name="Scalabrin S."/>
            <person name="Canaguier A."/>
            <person name="Le Clainche I."/>
            <person name="Malacrida G."/>
            <person name="Durand E."/>
            <person name="Pesole G."/>
            <person name="Laucou V."/>
            <person name="Chatelet P."/>
            <person name="Merdinoglu D."/>
            <person name="Delledonne M."/>
            <person name="Pezzotti M."/>
            <person name="Lecharny A."/>
            <person name="Scarpelli C."/>
            <person name="Artiguenave F."/>
            <person name="Pe M.E."/>
            <person name="Valle G."/>
            <person name="Morgante M."/>
            <person name="Caboche M."/>
            <person name="Adam-Blondon A.-F."/>
            <person name="Weissenbach J."/>
            <person name="Quetier F."/>
            <person name="Wincker P."/>
        </authorList>
    </citation>
    <scope>NUCLEOTIDE SEQUENCE [LARGE SCALE GENOMIC DNA]</scope>
    <source>
        <strain evidence="6">cv. Pinot noir / PN40024</strain>
    </source>
</reference>
<reference evidence="4 7" key="3">
    <citation type="journal article" date="2018" name="PLoS Genet.">
        <title>Population sequencing reveals clonal diversity and ancestral inbreeding in the grapevine cultivar Chardonnay.</title>
        <authorList>
            <person name="Roach M.J."/>
            <person name="Johnson D.L."/>
            <person name="Bohlmann J."/>
            <person name="van Vuuren H.J."/>
            <person name="Jones S.J."/>
            <person name="Pretorius I.S."/>
            <person name="Schmidt S.A."/>
            <person name="Borneman A.R."/>
        </authorList>
    </citation>
    <scope>NUCLEOTIDE SEQUENCE [LARGE SCALE GENOMIC DNA]</scope>
    <source>
        <strain evidence="7">cv. Chardonnay</strain>
        <strain evidence="4">I10V1</strain>
        <tissue evidence="4">Leaf</tissue>
    </source>
</reference>
<gene>
    <name evidence="3" type="ordered locus">VIT_10s0116g01720</name>
    <name evidence="5" type="ORF">CK203_014767</name>
    <name evidence="4" type="ORF">CK203_068581</name>
</gene>
<comment type="similarity">
    <text evidence="1">Belongs to the senescence regulator S40 family.</text>
</comment>
<dbReference type="Proteomes" id="UP000009183">
    <property type="component" value="Chromosome 10"/>
</dbReference>
<evidence type="ECO:0000313" key="3">
    <source>
        <dbReference type="EMBL" id="CCB48214.1"/>
    </source>
</evidence>
<dbReference type="eggNOG" id="ENOG502S1FQ">
    <property type="taxonomic scope" value="Eukaryota"/>
</dbReference>
<keyword evidence="6" id="KW-1185">Reference proteome</keyword>
<proteinExistence type="inferred from homology"/>
<evidence type="ECO:0008006" key="8">
    <source>
        <dbReference type="Google" id="ProtNLM"/>
    </source>
</evidence>
<dbReference type="EMBL" id="FN595248">
    <property type="protein sequence ID" value="CCB48214.1"/>
    <property type="molecule type" value="Genomic_DNA"/>
</dbReference>
<dbReference type="EMBL" id="QGNW01000043">
    <property type="protein sequence ID" value="RVX08063.1"/>
    <property type="molecule type" value="Genomic_DNA"/>
</dbReference>
<evidence type="ECO:0000256" key="1">
    <source>
        <dbReference type="ARBA" id="ARBA00034773"/>
    </source>
</evidence>
<accession>A0A438EE95</accession>
<dbReference type="EMBL" id="QGNW01001308">
    <property type="protein sequence ID" value="RVW45969.1"/>
    <property type="molecule type" value="Genomic_DNA"/>
</dbReference>
<dbReference type="PANTHER" id="PTHR33083">
    <property type="entry name" value="EXPRESSED PROTEIN"/>
    <property type="match status" value="1"/>
</dbReference>
<evidence type="ECO:0000256" key="2">
    <source>
        <dbReference type="SAM" id="MobiDB-lite"/>
    </source>
</evidence>
<dbReference type="Pfam" id="PF04520">
    <property type="entry name" value="Senescence_reg"/>
    <property type="match status" value="1"/>
</dbReference>
<sequence length="190" mass="20805">MANRHAAIGNSSGGGGRSMRDEDFDEEDVWAVVKDREDSSPIMRKSKDYSSGSSSSSSSSAWRLPTAPRGIRRGNNTPSHEAKLVQHSSAPMNIPDWSKIYRKNSRAMPWVDGVEDVNDAGNTHQICVVDDDDDDDGDDDIVPPHEWIARKLASSQISSFSVCEGVGRTLKGRDLSKVRNAVLTKTGFLE</sequence>
<feature type="region of interest" description="Disordered" evidence="2">
    <location>
        <begin position="1"/>
        <end position="79"/>
    </location>
</feature>
<dbReference type="HOGENOM" id="CLU_088831_1_0_1"/>
<accession>F6H7L9</accession>
<dbReference type="AlphaFoldDB" id="A0A438EE95"/>
<evidence type="ECO:0000313" key="7">
    <source>
        <dbReference type="Proteomes" id="UP000288805"/>
    </source>
</evidence>
<feature type="compositionally biased region" description="Low complexity" evidence="2">
    <location>
        <begin position="50"/>
        <end position="60"/>
    </location>
</feature>